<protein>
    <recommendedName>
        <fullName evidence="4">Coiled-coil domain-containing protein 134</fullName>
    </recommendedName>
</protein>
<reference evidence="2" key="1">
    <citation type="submission" date="2021-01" db="UniProtKB">
        <authorList>
            <consortium name="EnsemblMetazoa"/>
        </authorList>
    </citation>
    <scope>IDENTIFICATION</scope>
</reference>
<dbReference type="OrthoDB" id="5854099at2759"/>
<evidence type="ECO:0008006" key="4">
    <source>
        <dbReference type="Google" id="ProtNLM"/>
    </source>
</evidence>
<feature type="compositionally biased region" description="Basic and acidic residues" evidence="1">
    <location>
        <begin position="200"/>
        <end position="234"/>
    </location>
</feature>
<name>A0A7M5XDN2_9CNID</name>
<dbReference type="PANTHER" id="PTHR14735:SF1">
    <property type="entry name" value="COILED-COIL DOMAIN-CONTAINING PROTEIN 134"/>
    <property type="match status" value="1"/>
</dbReference>
<organism evidence="2 3">
    <name type="scientific">Clytia hemisphaerica</name>
    <dbReference type="NCBI Taxonomy" id="252671"/>
    <lineage>
        <taxon>Eukaryota</taxon>
        <taxon>Metazoa</taxon>
        <taxon>Cnidaria</taxon>
        <taxon>Hydrozoa</taxon>
        <taxon>Hydroidolina</taxon>
        <taxon>Leptothecata</taxon>
        <taxon>Obeliida</taxon>
        <taxon>Clytiidae</taxon>
        <taxon>Clytia</taxon>
    </lineage>
</organism>
<feature type="compositionally biased region" description="Basic residues" evidence="1">
    <location>
        <begin position="235"/>
        <end position="247"/>
    </location>
</feature>
<accession>A0A7M5XDN2</accession>
<dbReference type="Proteomes" id="UP000594262">
    <property type="component" value="Unplaced"/>
</dbReference>
<dbReference type="InterPro" id="IPR026321">
    <property type="entry name" value="CC134"/>
</dbReference>
<evidence type="ECO:0000313" key="2">
    <source>
        <dbReference type="EnsemblMetazoa" id="CLYHEMP021627.1"/>
    </source>
</evidence>
<evidence type="ECO:0000256" key="1">
    <source>
        <dbReference type="SAM" id="MobiDB-lite"/>
    </source>
</evidence>
<feature type="compositionally biased region" description="Gly residues" evidence="1">
    <location>
        <begin position="248"/>
        <end position="260"/>
    </location>
</feature>
<dbReference type="AlphaFoldDB" id="A0A7M5XDN2"/>
<evidence type="ECO:0000313" key="3">
    <source>
        <dbReference type="Proteomes" id="UP000594262"/>
    </source>
</evidence>
<dbReference type="PANTHER" id="PTHR14735">
    <property type="entry name" value="COILED-COIL DOMAIN-CONTAINING PROTEIN 134"/>
    <property type="match status" value="1"/>
</dbReference>
<dbReference type="Pfam" id="PF15002">
    <property type="entry name" value="ERK-JNK_inhib"/>
    <property type="match status" value="1"/>
</dbReference>
<feature type="region of interest" description="Disordered" evidence="1">
    <location>
        <begin position="200"/>
        <end position="260"/>
    </location>
</feature>
<dbReference type="EnsemblMetazoa" id="CLYHEMT021627.1">
    <property type="protein sequence ID" value="CLYHEMP021627.1"/>
    <property type="gene ID" value="CLYHEMG021627"/>
</dbReference>
<sequence>LSFNFRSNKSKQKFRQLKMLRKYLLLYWLLAFTANYVSTDEVVVKREETATSLNITKKELYKYGFQVKRAEQIEGVKRIMKIDNYEKQFKMVKLLVEKLFNVLSTAKVQVTEFGYIPGGEFPDDQSQLDALGRVFENVAMFGDLILRLPDITHKLYDKNQEWKVIMTWGVFMANESGIFEGSNEQLLDLMSQELNITPRGEDYINPYKEETRRKEEARKEKEKLKKERQAEQTKKAKRDKRKKRKGPKLGGGGGGRRTDL</sequence>
<proteinExistence type="predicted"/>
<keyword evidence="3" id="KW-1185">Reference proteome</keyword>